<reference evidence="1 3" key="1">
    <citation type="journal article" date="2008" name="Science">
        <title>The Physcomitrella genome reveals evolutionary insights into the conquest of land by plants.</title>
        <authorList>
            <person name="Rensing S."/>
            <person name="Lang D."/>
            <person name="Zimmer A."/>
            <person name="Terry A."/>
            <person name="Salamov A."/>
            <person name="Shapiro H."/>
            <person name="Nishiyama T."/>
            <person name="Perroud P.-F."/>
            <person name="Lindquist E."/>
            <person name="Kamisugi Y."/>
            <person name="Tanahashi T."/>
            <person name="Sakakibara K."/>
            <person name="Fujita T."/>
            <person name="Oishi K."/>
            <person name="Shin-I T."/>
            <person name="Kuroki Y."/>
            <person name="Toyoda A."/>
            <person name="Suzuki Y."/>
            <person name="Hashimoto A."/>
            <person name="Yamaguchi K."/>
            <person name="Sugano A."/>
            <person name="Kohara Y."/>
            <person name="Fujiyama A."/>
            <person name="Anterola A."/>
            <person name="Aoki S."/>
            <person name="Ashton N."/>
            <person name="Barbazuk W.B."/>
            <person name="Barker E."/>
            <person name="Bennetzen J."/>
            <person name="Bezanilla M."/>
            <person name="Blankenship R."/>
            <person name="Cho S.H."/>
            <person name="Dutcher S."/>
            <person name="Estelle M."/>
            <person name="Fawcett J.A."/>
            <person name="Gundlach H."/>
            <person name="Hanada K."/>
            <person name="Heyl A."/>
            <person name="Hicks K.A."/>
            <person name="Hugh J."/>
            <person name="Lohr M."/>
            <person name="Mayer K."/>
            <person name="Melkozernov A."/>
            <person name="Murata T."/>
            <person name="Nelson D."/>
            <person name="Pils B."/>
            <person name="Prigge M."/>
            <person name="Reiss B."/>
            <person name="Renner T."/>
            <person name="Rombauts S."/>
            <person name="Rushton P."/>
            <person name="Sanderfoot A."/>
            <person name="Schween G."/>
            <person name="Shiu S.-H."/>
            <person name="Stueber K."/>
            <person name="Theodoulou F.L."/>
            <person name="Tu H."/>
            <person name="Van de Peer Y."/>
            <person name="Verrier P.J."/>
            <person name="Waters E."/>
            <person name="Wood A."/>
            <person name="Yang L."/>
            <person name="Cove D."/>
            <person name="Cuming A."/>
            <person name="Hasebe M."/>
            <person name="Lucas S."/>
            <person name="Mishler D.B."/>
            <person name="Reski R."/>
            <person name="Grigoriev I."/>
            <person name="Quatrano R.S."/>
            <person name="Boore J.L."/>
        </authorList>
    </citation>
    <scope>NUCLEOTIDE SEQUENCE [LARGE SCALE GENOMIC DNA]</scope>
    <source>
        <strain evidence="2 3">cv. Gransden 2004</strain>
    </source>
</reference>
<name>A0A2K1L1T6_PHYPA</name>
<organism evidence="1">
    <name type="scientific">Physcomitrium patens</name>
    <name type="common">Spreading-leaved earth moss</name>
    <name type="synonym">Physcomitrella patens</name>
    <dbReference type="NCBI Taxonomy" id="3218"/>
    <lineage>
        <taxon>Eukaryota</taxon>
        <taxon>Viridiplantae</taxon>
        <taxon>Streptophyta</taxon>
        <taxon>Embryophyta</taxon>
        <taxon>Bryophyta</taxon>
        <taxon>Bryophytina</taxon>
        <taxon>Bryopsida</taxon>
        <taxon>Funariidae</taxon>
        <taxon>Funariales</taxon>
        <taxon>Funariaceae</taxon>
        <taxon>Physcomitrium</taxon>
    </lineage>
</organism>
<dbReference type="AlphaFoldDB" id="A0A2K1L1T6"/>
<dbReference type="Proteomes" id="UP000006727">
    <property type="component" value="Chromosome 2"/>
</dbReference>
<gene>
    <name evidence="1" type="ORF">PHYPA_002780</name>
</gene>
<accession>A0A2K1L1T6</accession>
<dbReference type="InParanoid" id="A0A2K1L1T6"/>
<keyword evidence="3" id="KW-1185">Reference proteome</keyword>
<reference evidence="2" key="3">
    <citation type="submission" date="2020-12" db="UniProtKB">
        <authorList>
            <consortium name="EnsemblPlants"/>
        </authorList>
    </citation>
    <scope>IDENTIFICATION</scope>
</reference>
<evidence type="ECO:0000313" key="2">
    <source>
        <dbReference type="EnsemblPlants" id="PAC:32933867.CDS.1"/>
    </source>
</evidence>
<sequence length="51" mass="5784">MDGRQSRKTQCNGNGMLVGALSRHSVSLHVCRLLLGFPRFEFRAWMTNSCN</sequence>
<dbReference type="EnsemblPlants" id="Pp3c2_16600V3.1">
    <property type="protein sequence ID" value="PAC:32933867.CDS.1"/>
    <property type="gene ID" value="Pp3c2_16600"/>
</dbReference>
<dbReference type="Gramene" id="Pp3c2_16600V3.1">
    <property type="protein sequence ID" value="PAC:32933867.CDS.1"/>
    <property type="gene ID" value="Pp3c2_16600"/>
</dbReference>
<proteinExistence type="predicted"/>
<evidence type="ECO:0000313" key="3">
    <source>
        <dbReference type="Proteomes" id="UP000006727"/>
    </source>
</evidence>
<dbReference type="EMBL" id="ABEU02000002">
    <property type="protein sequence ID" value="PNR59988.1"/>
    <property type="molecule type" value="Genomic_DNA"/>
</dbReference>
<protein>
    <submittedName>
        <fullName evidence="1 2">Uncharacterized protein</fullName>
    </submittedName>
</protein>
<dbReference type="Gramene" id="Pp3c2_16600V3.2">
    <property type="protein sequence ID" value="PAC:32933868.CDS.1"/>
    <property type="gene ID" value="Pp3c2_16600"/>
</dbReference>
<dbReference type="EnsemblPlants" id="Pp3c2_16600V3.2">
    <property type="protein sequence ID" value="PAC:32933868.CDS.1"/>
    <property type="gene ID" value="Pp3c2_16600"/>
</dbReference>
<reference evidence="1 3" key="2">
    <citation type="journal article" date="2018" name="Plant J.">
        <title>The Physcomitrella patens chromosome-scale assembly reveals moss genome structure and evolution.</title>
        <authorList>
            <person name="Lang D."/>
            <person name="Ullrich K.K."/>
            <person name="Murat F."/>
            <person name="Fuchs J."/>
            <person name="Jenkins J."/>
            <person name="Haas F.B."/>
            <person name="Piednoel M."/>
            <person name="Gundlach H."/>
            <person name="Van Bel M."/>
            <person name="Meyberg R."/>
            <person name="Vives C."/>
            <person name="Morata J."/>
            <person name="Symeonidi A."/>
            <person name="Hiss M."/>
            <person name="Muchero W."/>
            <person name="Kamisugi Y."/>
            <person name="Saleh O."/>
            <person name="Blanc G."/>
            <person name="Decker E.L."/>
            <person name="van Gessel N."/>
            <person name="Grimwood J."/>
            <person name="Hayes R.D."/>
            <person name="Graham S.W."/>
            <person name="Gunter L.E."/>
            <person name="McDaniel S.F."/>
            <person name="Hoernstein S.N.W."/>
            <person name="Larsson A."/>
            <person name="Li F.W."/>
            <person name="Perroud P.F."/>
            <person name="Phillips J."/>
            <person name="Ranjan P."/>
            <person name="Rokshar D.S."/>
            <person name="Rothfels C.J."/>
            <person name="Schneider L."/>
            <person name="Shu S."/>
            <person name="Stevenson D.W."/>
            <person name="Thummler F."/>
            <person name="Tillich M."/>
            <person name="Villarreal Aguilar J.C."/>
            <person name="Widiez T."/>
            <person name="Wong G.K."/>
            <person name="Wymore A."/>
            <person name="Zhang Y."/>
            <person name="Zimmer A.D."/>
            <person name="Quatrano R.S."/>
            <person name="Mayer K.F.X."/>
            <person name="Goodstein D."/>
            <person name="Casacuberta J.M."/>
            <person name="Vandepoele K."/>
            <person name="Reski R."/>
            <person name="Cuming A.C."/>
            <person name="Tuskan G.A."/>
            <person name="Maumus F."/>
            <person name="Salse J."/>
            <person name="Schmutz J."/>
            <person name="Rensing S.A."/>
        </authorList>
    </citation>
    <scope>NUCLEOTIDE SEQUENCE [LARGE SCALE GENOMIC DNA]</scope>
    <source>
        <strain evidence="2 3">cv. Gransden 2004</strain>
    </source>
</reference>
<evidence type="ECO:0000313" key="1">
    <source>
        <dbReference type="EMBL" id="PNR59988.1"/>
    </source>
</evidence>